<sequence>MRRNVRARAALLVIVLSGLGGFGLSGCGDSASSGLDGGQRSAVTTAPTPEPSATGDPIGSPPGGSPTRKGSPSKASGTPTGRSSGAPSGMPSGSPKGSGKPRGALVFDPFAKISCTWVPRLFVDLSGHAKPGVAVRVPVWASNLAAGVTLTIRAELNGSSYRTTTTVTAAAPEWRGTAQLAMALPESGDFFSTAIELDSTGKLAGKTTDNSRRTVAGTLPSPRPSSEEPITCPTVT</sequence>
<protein>
    <submittedName>
        <fullName evidence="2">Uncharacterized protein</fullName>
    </submittedName>
</protein>
<feature type="region of interest" description="Disordered" evidence="1">
    <location>
        <begin position="202"/>
        <end position="236"/>
    </location>
</feature>
<evidence type="ECO:0000313" key="3">
    <source>
        <dbReference type="Proteomes" id="UP001595816"/>
    </source>
</evidence>
<proteinExistence type="predicted"/>
<dbReference type="EMBL" id="JBHSAY010000023">
    <property type="protein sequence ID" value="MFC4135625.1"/>
    <property type="molecule type" value="Genomic_DNA"/>
</dbReference>
<dbReference type="PROSITE" id="PS51257">
    <property type="entry name" value="PROKAR_LIPOPROTEIN"/>
    <property type="match status" value="1"/>
</dbReference>
<dbReference type="RefSeq" id="WP_253750076.1">
    <property type="nucleotide sequence ID" value="NZ_JAMZDZ010000001.1"/>
</dbReference>
<accession>A0ABV8LXX5</accession>
<gene>
    <name evidence="2" type="ORF">ACFOZ4_33845</name>
</gene>
<name>A0ABV8LXX5_9ACTN</name>
<feature type="compositionally biased region" description="Low complexity" evidence="1">
    <location>
        <begin position="81"/>
        <end position="101"/>
    </location>
</feature>
<keyword evidence="3" id="KW-1185">Reference proteome</keyword>
<evidence type="ECO:0000256" key="1">
    <source>
        <dbReference type="SAM" id="MobiDB-lite"/>
    </source>
</evidence>
<dbReference type="Proteomes" id="UP001595816">
    <property type="component" value="Unassembled WGS sequence"/>
</dbReference>
<organism evidence="2 3">
    <name type="scientific">Hamadaea flava</name>
    <dbReference type="NCBI Taxonomy" id="1742688"/>
    <lineage>
        <taxon>Bacteria</taxon>
        <taxon>Bacillati</taxon>
        <taxon>Actinomycetota</taxon>
        <taxon>Actinomycetes</taxon>
        <taxon>Micromonosporales</taxon>
        <taxon>Micromonosporaceae</taxon>
        <taxon>Hamadaea</taxon>
    </lineage>
</organism>
<evidence type="ECO:0000313" key="2">
    <source>
        <dbReference type="EMBL" id="MFC4135625.1"/>
    </source>
</evidence>
<comment type="caution">
    <text evidence="2">The sequence shown here is derived from an EMBL/GenBank/DDBJ whole genome shotgun (WGS) entry which is preliminary data.</text>
</comment>
<reference evidence="3" key="1">
    <citation type="journal article" date="2019" name="Int. J. Syst. Evol. Microbiol.">
        <title>The Global Catalogue of Microorganisms (GCM) 10K type strain sequencing project: providing services to taxonomists for standard genome sequencing and annotation.</title>
        <authorList>
            <consortium name="The Broad Institute Genomics Platform"/>
            <consortium name="The Broad Institute Genome Sequencing Center for Infectious Disease"/>
            <person name="Wu L."/>
            <person name="Ma J."/>
        </authorList>
    </citation>
    <scope>NUCLEOTIDE SEQUENCE [LARGE SCALE GENOMIC DNA]</scope>
    <source>
        <strain evidence="3">CGMCC 4.7289</strain>
    </source>
</reference>
<feature type="compositionally biased region" description="Polar residues" evidence="1">
    <location>
        <begin position="68"/>
        <end position="80"/>
    </location>
</feature>
<feature type="region of interest" description="Disordered" evidence="1">
    <location>
        <begin position="31"/>
        <end position="101"/>
    </location>
</feature>